<gene>
    <name evidence="1" type="ORF">G3574_00320</name>
</gene>
<dbReference type="AlphaFoldDB" id="A0A6B3SFY4"/>
<proteinExistence type="predicted"/>
<dbReference type="Proteomes" id="UP000482155">
    <property type="component" value="Unassembled WGS sequence"/>
</dbReference>
<name>A0A6B3SFY4_9BURK</name>
<evidence type="ECO:0000313" key="1">
    <source>
        <dbReference type="EMBL" id="NEX59510.1"/>
    </source>
</evidence>
<sequence length="197" mass="20889">MGTTGLGVDLSVPLQPNLNARFGANFLNYSYSGTANQVDYDFKLKLRTIDALLDWFPGAGSFHVSGGLYYNDNKVDATAKPGAGSRYTFNGQTYSASDVGSASGTIDFRKVAPYLGIGWGNALAKDKGWGFASDLGVLFQGSPTARLSAVCGPTALSVPGGCAQLQSNVAAEQASLNDKMNQLKYYPVARIALTYRF</sequence>
<dbReference type="EMBL" id="JAAIVB010000003">
    <property type="protein sequence ID" value="NEX59510.1"/>
    <property type="molecule type" value="Genomic_DNA"/>
</dbReference>
<reference evidence="1 2" key="1">
    <citation type="submission" date="2020-02" db="EMBL/GenBank/DDBJ databases">
        <authorList>
            <person name="Kim M.K."/>
        </authorList>
    </citation>
    <scope>NUCLEOTIDE SEQUENCE [LARGE SCALE GENOMIC DNA]</scope>
    <source>
        <strain evidence="1 2">17J57-3</strain>
    </source>
</reference>
<organism evidence="1 2">
    <name type="scientific">Noviherbaspirillum galbum</name>
    <dbReference type="NCBI Taxonomy" id="2709383"/>
    <lineage>
        <taxon>Bacteria</taxon>
        <taxon>Pseudomonadati</taxon>
        <taxon>Pseudomonadota</taxon>
        <taxon>Betaproteobacteria</taxon>
        <taxon>Burkholderiales</taxon>
        <taxon>Oxalobacteraceae</taxon>
        <taxon>Noviherbaspirillum</taxon>
    </lineage>
</organism>
<accession>A0A6B3SFY4</accession>
<keyword evidence="2" id="KW-1185">Reference proteome</keyword>
<comment type="caution">
    <text evidence="1">The sequence shown here is derived from an EMBL/GenBank/DDBJ whole genome shotgun (WGS) entry which is preliminary data.</text>
</comment>
<evidence type="ECO:0000313" key="2">
    <source>
        <dbReference type="Proteomes" id="UP000482155"/>
    </source>
</evidence>
<protein>
    <submittedName>
        <fullName evidence="1">Uncharacterized protein</fullName>
    </submittedName>
</protein>
<dbReference type="Gene3D" id="2.40.160.170">
    <property type="match status" value="1"/>
</dbReference>